<keyword evidence="2" id="KW-1185">Reference proteome</keyword>
<sequence>MSKEDGRKSCLEDCNCDAALYNSGYCTKHKLPSKSTKRVDDNINGFFIFKYQVVEYKWLLDTGNFGSTDEFTLWPFSYSVLKRATNGFKEGLGSSSFGAVYKGVLYNGEKLVLCQEIGEDDVDGSEREFHARCS</sequence>
<name>A0ACC1BEL0_9ROSI</name>
<comment type="caution">
    <text evidence="1">The sequence shown here is derived from an EMBL/GenBank/DDBJ whole genome shotgun (WGS) entry which is preliminary data.</text>
</comment>
<dbReference type="Proteomes" id="UP001164250">
    <property type="component" value="Chromosome 5"/>
</dbReference>
<reference evidence="2" key="1">
    <citation type="journal article" date="2023" name="G3 (Bethesda)">
        <title>Genome assembly and association tests identify interacting loci associated with vigor, precocity, and sex in interspecific pistachio rootstocks.</title>
        <authorList>
            <person name="Palmer W."/>
            <person name="Jacygrad E."/>
            <person name="Sagayaradj S."/>
            <person name="Cavanaugh K."/>
            <person name="Han R."/>
            <person name="Bertier L."/>
            <person name="Beede B."/>
            <person name="Kafkas S."/>
            <person name="Golino D."/>
            <person name="Preece J."/>
            <person name="Michelmore R."/>
        </authorList>
    </citation>
    <scope>NUCLEOTIDE SEQUENCE [LARGE SCALE GENOMIC DNA]</scope>
</reference>
<evidence type="ECO:0000313" key="1">
    <source>
        <dbReference type="EMBL" id="KAJ0097283.1"/>
    </source>
</evidence>
<accession>A0ACC1BEL0</accession>
<dbReference type="EMBL" id="CM047901">
    <property type="protein sequence ID" value="KAJ0097283.1"/>
    <property type="molecule type" value="Genomic_DNA"/>
</dbReference>
<protein>
    <submittedName>
        <fullName evidence="1">Uncharacterized protein</fullName>
    </submittedName>
</protein>
<organism evidence="1 2">
    <name type="scientific">Pistacia atlantica</name>
    <dbReference type="NCBI Taxonomy" id="434234"/>
    <lineage>
        <taxon>Eukaryota</taxon>
        <taxon>Viridiplantae</taxon>
        <taxon>Streptophyta</taxon>
        <taxon>Embryophyta</taxon>
        <taxon>Tracheophyta</taxon>
        <taxon>Spermatophyta</taxon>
        <taxon>Magnoliopsida</taxon>
        <taxon>eudicotyledons</taxon>
        <taxon>Gunneridae</taxon>
        <taxon>Pentapetalae</taxon>
        <taxon>rosids</taxon>
        <taxon>malvids</taxon>
        <taxon>Sapindales</taxon>
        <taxon>Anacardiaceae</taxon>
        <taxon>Pistacia</taxon>
    </lineage>
</organism>
<evidence type="ECO:0000313" key="2">
    <source>
        <dbReference type="Proteomes" id="UP001164250"/>
    </source>
</evidence>
<proteinExistence type="predicted"/>
<gene>
    <name evidence="1" type="ORF">Patl1_27809</name>
</gene>